<organism evidence="2 3">
    <name type="scientific">Grifola frondosa</name>
    <name type="common">Maitake</name>
    <name type="synonym">Polyporus frondosus</name>
    <dbReference type="NCBI Taxonomy" id="5627"/>
    <lineage>
        <taxon>Eukaryota</taxon>
        <taxon>Fungi</taxon>
        <taxon>Dikarya</taxon>
        <taxon>Basidiomycota</taxon>
        <taxon>Agaricomycotina</taxon>
        <taxon>Agaricomycetes</taxon>
        <taxon>Polyporales</taxon>
        <taxon>Grifolaceae</taxon>
        <taxon>Grifola</taxon>
    </lineage>
</organism>
<feature type="non-terminal residue" evidence="2">
    <location>
        <position position="305"/>
    </location>
</feature>
<dbReference type="OrthoDB" id="3221862at2759"/>
<dbReference type="InterPro" id="IPR046700">
    <property type="entry name" value="DUF6570"/>
</dbReference>
<name>A0A1C7M3K6_GRIFR</name>
<keyword evidence="3" id="KW-1185">Reference proteome</keyword>
<protein>
    <recommendedName>
        <fullName evidence="1">DUF6570 domain-containing protein</fullName>
    </recommendedName>
</protein>
<gene>
    <name evidence="2" type="ORF">A0H81_09516</name>
</gene>
<evidence type="ECO:0000313" key="2">
    <source>
        <dbReference type="EMBL" id="OBZ70986.1"/>
    </source>
</evidence>
<reference evidence="2 3" key="1">
    <citation type="submission" date="2016-03" db="EMBL/GenBank/DDBJ databases">
        <title>Whole genome sequencing of Grifola frondosa 9006-11.</title>
        <authorList>
            <person name="Min B."/>
            <person name="Park H."/>
            <person name="Kim J.-G."/>
            <person name="Cho H."/>
            <person name="Oh Y.-L."/>
            <person name="Kong W.-S."/>
            <person name="Choi I.-G."/>
        </authorList>
    </citation>
    <scope>NUCLEOTIDE SEQUENCE [LARGE SCALE GENOMIC DNA]</scope>
    <source>
        <strain evidence="2 3">9006-11</strain>
    </source>
</reference>
<dbReference type="EMBL" id="LUGG01000013">
    <property type="protein sequence ID" value="OBZ70986.1"/>
    <property type="molecule type" value="Genomic_DNA"/>
</dbReference>
<dbReference type="Pfam" id="PF20209">
    <property type="entry name" value="DUF6570"/>
    <property type="match status" value="1"/>
</dbReference>
<evidence type="ECO:0000313" key="3">
    <source>
        <dbReference type="Proteomes" id="UP000092993"/>
    </source>
</evidence>
<sequence>MCANVVRRHQLPREALANGLWVGDVPMQLQVANFLKQMLMAKVRHNFFVAKVSKGQHKLCTITIMFSQPVMKCLAVLFVGPCRPTEQDMKRTPFIVRHNVVYEGLRWLQCNHPDYAEVEVSIDNLHSYSETESPVCLIYRRTDGSTPSESLAVHDLDEKKGTEAGPCSFSMHALTSREFVNMTYQQKIAAALKHFESGGKALAYGHEPQPESIYHNPSLYPGVFPWLFLYGRGAFENGCIHMKLESEVSDRRMFSFYCVQSRANMCKYSRGLSTDFTIEFPLSGRQDYERQQECIGCIDRKRKIG</sequence>
<dbReference type="Proteomes" id="UP000092993">
    <property type="component" value="Unassembled WGS sequence"/>
</dbReference>
<dbReference type="AlphaFoldDB" id="A0A1C7M3K6"/>
<feature type="domain" description="DUF6570" evidence="1">
    <location>
        <begin position="9"/>
        <end position="125"/>
    </location>
</feature>
<proteinExistence type="predicted"/>
<accession>A0A1C7M3K6</accession>
<comment type="caution">
    <text evidence="2">The sequence shown here is derived from an EMBL/GenBank/DDBJ whole genome shotgun (WGS) entry which is preliminary data.</text>
</comment>
<evidence type="ECO:0000259" key="1">
    <source>
        <dbReference type="Pfam" id="PF20209"/>
    </source>
</evidence>